<dbReference type="InterPro" id="IPR029466">
    <property type="entry name" value="NAM-associated_C"/>
</dbReference>
<evidence type="ECO:0000313" key="3">
    <source>
        <dbReference type="EMBL" id="CAH8355585.1"/>
    </source>
</evidence>
<gene>
    <name evidence="3" type="ORF">ERUC_LOCUS21340</name>
</gene>
<keyword evidence="1" id="KW-0472">Membrane</keyword>
<name>A0ABC8KFB4_ERUVS</name>
<sequence length="296" mass="32955">MAKSYLSNGGIGNSGLVWGLLVVAATFSLIAMTVFVCIGHKRSPNNKKNHRRDHVGATIAAVTGASVAVTAAAAAYKSGWKFDHVWSIIKDFENFKDGVAHAKRISISIPENTCSESGNLFLDSPTQTSPGLLSFSLNLSDGEGKIIGSPSPRPIGVKKSKMKRKLGDQTTSVINILKEGNMQFLEELKKASAQREYHLEIEKKNYALNELKEENKYLFCDFNSVEDPEVVHIYKKNENGFYKKDVVNNMNKKLLLHLPHLNYILTILVDLEAIYQNIKSQLSMILILILCYVAYF</sequence>
<protein>
    <recommendedName>
        <fullName evidence="2">No apical meristem-associated C-terminal domain-containing protein</fullName>
    </recommendedName>
</protein>
<dbReference type="Proteomes" id="UP001642260">
    <property type="component" value="Unassembled WGS sequence"/>
</dbReference>
<accession>A0ABC8KFB4</accession>
<evidence type="ECO:0000313" key="4">
    <source>
        <dbReference type="Proteomes" id="UP001642260"/>
    </source>
</evidence>
<evidence type="ECO:0000259" key="2">
    <source>
        <dbReference type="Pfam" id="PF14303"/>
    </source>
</evidence>
<evidence type="ECO:0000256" key="1">
    <source>
        <dbReference type="SAM" id="Phobius"/>
    </source>
</evidence>
<dbReference type="Pfam" id="PF14303">
    <property type="entry name" value="NAM-associated"/>
    <property type="match status" value="1"/>
</dbReference>
<keyword evidence="1" id="KW-0812">Transmembrane</keyword>
<proteinExistence type="predicted"/>
<keyword evidence="1" id="KW-1133">Transmembrane helix</keyword>
<organism evidence="3 4">
    <name type="scientific">Eruca vesicaria subsp. sativa</name>
    <name type="common">Garden rocket</name>
    <name type="synonym">Eruca sativa</name>
    <dbReference type="NCBI Taxonomy" id="29727"/>
    <lineage>
        <taxon>Eukaryota</taxon>
        <taxon>Viridiplantae</taxon>
        <taxon>Streptophyta</taxon>
        <taxon>Embryophyta</taxon>
        <taxon>Tracheophyta</taxon>
        <taxon>Spermatophyta</taxon>
        <taxon>Magnoliopsida</taxon>
        <taxon>eudicotyledons</taxon>
        <taxon>Gunneridae</taxon>
        <taxon>Pentapetalae</taxon>
        <taxon>rosids</taxon>
        <taxon>malvids</taxon>
        <taxon>Brassicales</taxon>
        <taxon>Brassicaceae</taxon>
        <taxon>Brassiceae</taxon>
        <taxon>Eruca</taxon>
    </lineage>
</organism>
<feature type="transmembrane region" description="Helical" evidence="1">
    <location>
        <begin position="16"/>
        <end position="38"/>
    </location>
</feature>
<feature type="domain" description="No apical meristem-associated C-terminal" evidence="2">
    <location>
        <begin position="81"/>
        <end position="227"/>
    </location>
</feature>
<reference evidence="3 4" key="1">
    <citation type="submission" date="2022-03" db="EMBL/GenBank/DDBJ databases">
        <authorList>
            <person name="Macdonald S."/>
            <person name="Ahmed S."/>
            <person name="Newling K."/>
        </authorList>
    </citation>
    <scope>NUCLEOTIDE SEQUENCE [LARGE SCALE GENOMIC DNA]</scope>
</reference>
<dbReference type="EMBL" id="CAKOAT010209599">
    <property type="protein sequence ID" value="CAH8355585.1"/>
    <property type="molecule type" value="Genomic_DNA"/>
</dbReference>
<keyword evidence="4" id="KW-1185">Reference proteome</keyword>
<dbReference type="AlphaFoldDB" id="A0ABC8KFB4"/>
<comment type="caution">
    <text evidence="3">The sequence shown here is derived from an EMBL/GenBank/DDBJ whole genome shotgun (WGS) entry which is preliminary data.</text>
</comment>